<evidence type="ECO:0000256" key="1">
    <source>
        <dbReference type="SAM" id="MobiDB-lite"/>
    </source>
</evidence>
<feature type="compositionally biased region" description="Basic residues" evidence="1">
    <location>
        <begin position="1"/>
        <end position="13"/>
    </location>
</feature>
<dbReference type="Gene3D" id="2.120.10.80">
    <property type="entry name" value="Kelch-type beta propeller"/>
    <property type="match status" value="1"/>
</dbReference>
<evidence type="ECO:0000259" key="2">
    <source>
        <dbReference type="Pfam" id="PF13422"/>
    </source>
</evidence>
<dbReference type="AlphaFoldDB" id="A0A1E4TBA5"/>
<gene>
    <name evidence="3" type="ORF">CANCADRAFT_3683</name>
</gene>
<evidence type="ECO:0000313" key="4">
    <source>
        <dbReference type="Proteomes" id="UP000095023"/>
    </source>
</evidence>
<reference evidence="4" key="1">
    <citation type="submission" date="2016-02" db="EMBL/GenBank/DDBJ databases">
        <title>Comparative genomics of biotechnologically important yeasts.</title>
        <authorList>
            <consortium name="DOE Joint Genome Institute"/>
            <person name="Riley R."/>
            <person name="Haridas S."/>
            <person name="Wolfe K.H."/>
            <person name="Lopes M.R."/>
            <person name="Hittinger C.T."/>
            <person name="Goker M."/>
            <person name="Salamov A."/>
            <person name="Wisecaver J."/>
            <person name="Long T.M."/>
            <person name="Aerts A.L."/>
            <person name="Barry K."/>
            <person name="Choi C."/>
            <person name="Clum A."/>
            <person name="Coughlan A.Y."/>
            <person name="Deshpande S."/>
            <person name="Douglass A.P."/>
            <person name="Hanson S.J."/>
            <person name="Klenk H.-P."/>
            <person name="Labutti K."/>
            <person name="Lapidus A."/>
            <person name="Lindquist E."/>
            <person name="Lipzen A."/>
            <person name="Meier-Kolthoff J.P."/>
            <person name="Ohm R.A."/>
            <person name="Otillar R.P."/>
            <person name="Pangilinan J."/>
            <person name="Peng Y."/>
            <person name="Rokas A."/>
            <person name="Rosa C.A."/>
            <person name="Scheuner C."/>
            <person name="Sibirny A.A."/>
            <person name="Slot J.C."/>
            <person name="Stielow J.B."/>
            <person name="Sun H."/>
            <person name="Kurtzman C.P."/>
            <person name="Blackwell M."/>
            <person name="Jeffries T.W."/>
            <person name="Grigoriev I.V."/>
        </authorList>
    </citation>
    <scope>NUCLEOTIDE SEQUENCE [LARGE SCALE GENOMIC DNA]</scope>
    <source>
        <strain evidence="4">NRRL Y-17796</strain>
    </source>
</reference>
<dbReference type="InterPro" id="IPR025183">
    <property type="entry name" value="DUF4110"/>
</dbReference>
<feature type="compositionally biased region" description="Acidic residues" evidence="1">
    <location>
        <begin position="475"/>
        <end position="497"/>
    </location>
</feature>
<accession>A0A1E4TBA5</accession>
<keyword evidence="4" id="KW-1185">Reference proteome</keyword>
<feature type="domain" description="DUF4110" evidence="2">
    <location>
        <begin position="534"/>
        <end position="618"/>
    </location>
</feature>
<name>A0A1E4TBA5_9ASCO</name>
<dbReference type="OrthoDB" id="4447at2759"/>
<feature type="region of interest" description="Disordered" evidence="1">
    <location>
        <begin position="475"/>
        <end position="505"/>
    </location>
</feature>
<feature type="region of interest" description="Disordered" evidence="1">
    <location>
        <begin position="519"/>
        <end position="541"/>
    </location>
</feature>
<dbReference type="Proteomes" id="UP000095023">
    <property type="component" value="Unassembled WGS sequence"/>
</dbReference>
<feature type="region of interest" description="Disordered" evidence="1">
    <location>
        <begin position="1"/>
        <end position="38"/>
    </location>
</feature>
<dbReference type="PANTHER" id="PTHR46063:SF1">
    <property type="entry name" value="KELCH DOMAIN-CONTAINING PROTEIN 4"/>
    <property type="match status" value="1"/>
</dbReference>
<dbReference type="Pfam" id="PF24681">
    <property type="entry name" value="Kelch_KLHDC2_KLHL20_DRC7"/>
    <property type="match status" value="1"/>
</dbReference>
<dbReference type="InterPro" id="IPR052588">
    <property type="entry name" value="Kelch_domain_protein"/>
</dbReference>
<dbReference type="EMBL" id="KV453843">
    <property type="protein sequence ID" value="ODV89040.1"/>
    <property type="molecule type" value="Genomic_DNA"/>
</dbReference>
<feature type="compositionally biased region" description="Low complexity" evidence="1">
    <location>
        <begin position="14"/>
        <end position="25"/>
    </location>
</feature>
<dbReference type="Pfam" id="PF13422">
    <property type="entry name" value="DUF4110"/>
    <property type="match status" value="1"/>
</dbReference>
<dbReference type="InterPro" id="IPR015915">
    <property type="entry name" value="Kelch-typ_b-propeller"/>
</dbReference>
<dbReference type="PANTHER" id="PTHR46063">
    <property type="entry name" value="KELCH DOMAIN-CONTAINING PROTEIN"/>
    <property type="match status" value="1"/>
</dbReference>
<proteinExistence type="predicted"/>
<evidence type="ECO:0000313" key="3">
    <source>
        <dbReference type="EMBL" id="ODV89040.1"/>
    </source>
</evidence>
<protein>
    <recommendedName>
        <fullName evidence="2">DUF4110 domain-containing protein</fullName>
    </recommendedName>
</protein>
<feature type="region of interest" description="Disordered" evidence="1">
    <location>
        <begin position="381"/>
        <end position="407"/>
    </location>
</feature>
<sequence>MAKKKSESKKKLAVQKALKAQSKASNKAKKQAAKEEEDDLDIDVILSEFNRKQAEFHAVKIESCDRPTPRMNTALVASPLHSKNELFLFGGESQQNGLSVFYNDLFVFSTKSHNWKKVTSPNTPLPRSGHCMCVHPTGVILLFGGEFSSPKQNTFYHYGDTWILDAESKEWTKIEGKSPSPRSGHRMTAWKHYVLLHGGFRDLSNSTTYLSDLWAFDVTTYKWTQIEQPRFAPPARSGHSFVPIADGGVIWGGYCKEKTSKGVVGKVLSDVWLLSINSEMKAVWNRRKRANRCSERVGCSMAHHKGRGILFGGVYDTEETDENIESTFFNDVYIYTIDSNKWFPLRLKAPKKGKAAVSTKSSKLTSEKELERNLSAILRGRGIEDSDSEEEQMDEEDNSSDNEDSSADEVIVRYTLPHPRFNAATTVLGDHLYIYGGIFETKDAEFVLDSMYAIDLAKAGGVKVIWEDIANIDDDIADESDAESDDFGGEDSEDETTTEGQDLDVPLAAENDDEALEELASETDGVQISEENPDPRPWLPHPRAFETLREFYARTAEQFLEWALSNDKEGLRGKELKRMAFELAEDRWWERREEVRSAEERLEDLGGVGDVLQMDQSGVKRGRR</sequence>
<feature type="compositionally biased region" description="Acidic residues" evidence="1">
    <location>
        <begin position="385"/>
        <end position="407"/>
    </location>
</feature>
<dbReference type="SUPFAM" id="SSF117281">
    <property type="entry name" value="Kelch motif"/>
    <property type="match status" value="1"/>
</dbReference>
<organism evidence="3 4">
    <name type="scientific">Tortispora caseinolytica NRRL Y-17796</name>
    <dbReference type="NCBI Taxonomy" id="767744"/>
    <lineage>
        <taxon>Eukaryota</taxon>
        <taxon>Fungi</taxon>
        <taxon>Dikarya</taxon>
        <taxon>Ascomycota</taxon>
        <taxon>Saccharomycotina</taxon>
        <taxon>Trigonopsidomycetes</taxon>
        <taxon>Trigonopsidales</taxon>
        <taxon>Trigonopsidaceae</taxon>
        <taxon>Tortispora</taxon>
    </lineage>
</organism>